<dbReference type="PROSITE" id="PS51031">
    <property type="entry name" value="BESS"/>
    <property type="match status" value="1"/>
</dbReference>
<proteinExistence type="predicted"/>
<gene>
    <name evidence="3" type="ORF">JYU34_010264</name>
</gene>
<evidence type="ECO:0000259" key="2">
    <source>
        <dbReference type="PROSITE" id="PS51031"/>
    </source>
</evidence>
<sequence>MSSTDDVPVPGPSRYVPVTRKRTLQLDDFEKDTLEALKAPKEKENRHLSFFKGILPSIEDFTELQTLTFQTKVLQLITEMRYGQSTPHSSFAFEEQLSHGYQKPEITKVRVRTVQ</sequence>
<name>A0ABQ7QI54_PLUXY</name>
<accession>A0ABQ7QI54</accession>
<dbReference type="EMBL" id="JAHIBW010000014">
    <property type="protein sequence ID" value="KAG7304872.1"/>
    <property type="molecule type" value="Genomic_DNA"/>
</dbReference>
<evidence type="ECO:0000313" key="3">
    <source>
        <dbReference type="EMBL" id="KAG7304872.1"/>
    </source>
</evidence>
<dbReference type="InterPro" id="IPR004210">
    <property type="entry name" value="BESS_motif"/>
</dbReference>
<keyword evidence="1" id="KW-0539">Nucleus</keyword>
<dbReference type="Proteomes" id="UP000823941">
    <property type="component" value="Chromosome 14"/>
</dbReference>
<reference evidence="3 4" key="1">
    <citation type="submission" date="2021-06" db="EMBL/GenBank/DDBJ databases">
        <title>A haploid diamondback moth (Plutella xylostella L.) genome assembly resolves 31 chromosomes and identifies a diamide resistance mutation.</title>
        <authorList>
            <person name="Ward C.M."/>
            <person name="Perry K.D."/>
            <person name="Baker G."/>
            <person name="Powis K."/>
            <person name="Heckel D.G."/>
            <person name="Baxter S.W."/>
        </authorList>
    </citation>
    <scope>NUCLEOTIDE SEQUENCE [LARGE SCALE GENOMIC DNA]</scope>
    <source>
        <strain evidence="3 4">LV</strain>
        <tissue evidence="3">Single pupa</tissue>
    </source>
</reference>
<organism evidence="3 4">
    <name type="scientific">Plutella xylostella</name>
    <name type="common">Diamondback moth</name>
    <name type="synonym">Plutella maculipennis</name>
    <dbReference type="NCBI Taxonomy" id="51655"/>
    <lineage>
        <taxon>Eukaryota</taxon>
        <taxon>Metazoa</taxon>
        <taxon>Ecdysozoa</taxon>
        <taxon>Arthropoda</taxon>
        <taxon>Hexapoda</taxon>
        <taxon>Insecta</taxon>
        <taxon>Pterygota</taxon>
        <taxon>Neoptera</taxon>
        <taxon>Endopterygota</taxon>
        <taxon>Lepidoptera</taxon>
        <taxon>Glossata</taxon>
        <taxon>Ditrysia</taxon>
        <taxon>Yponomeutoidea</taxon>
        <taxon>Plutellidae</taxon>
        <taxon>Plutella</taxon>
    </lineage>
</organism>
<evidence type="ECO:0000313" key="4">
    <source>
        <dbReference type="Proteomes" id="UP000823941"/>
    </source>
</evidence>
<comment type="caution">
    <text evidence="3">The sequence shown here is derived from an EMBL/GenBank/DDBJ whole genome shotgun (WGS) entry which is preliminary data.</text>
</comment>
<keyword evidence="4" id="KW-1185">Reference proteome</keyword>
<feature type="domain" description="BESS" evidence="2">
    <location>
        <begin position="44"/>
        <end position="83"/>
    </location>
</feature>
<evidence type="ECO:0000256" key="1">
    <source>
        <dbReference type="PROSITE-ProRule" id="PRU00371"/>
    </source>
</evidence>
<comment type="subcellular location">
    <subcellularLocation>
        <location evidence="1">Nucleus</location>
    </subcellularLocation>
</comment>
<protein>
    <recommendedName>
        <fullName evidence="2">BESS domain-containing protein</fullName>
    </recommendedName>
</protein>